<reference evidence="2 3" key="1">
    <citation type="submission" date="2018-11" db="EMBL/GenBank/DDBJ databases">
        <title>The draft genome sequence of Amphritea balenae JAMM 1525T.</title>
        <authorList>
            <person name="Fang Z."/>
            <person name="Zhang Y."/>
            <person name="Han X."/>
        </authorList>
    </citation>
    <scope>NUCLEOTIDE SEQUENCE [LARGE SCALE GENOMIC DNA]</scope>
    <source>
        <strain evidence="2 3">JAMM 1525</strain>
    </source>
</reference>
<dbReference type="Proteomes" id="UP000267535">
    <property type="component" value="Unassembled WGS sequence"/>
</dbReference>
<keyword evidence="1" id="KW-0812">Transmembrane</keyword>
<name>A0A3P1SNL4_9GAMM</name>
<accession>A0A3P1SNL4</accession>
<evidence type="ECO:0000313" key="3">
    <source>
        <dbReference type="Proteomes" id="UP000267535"/>
    </source>
</evidence>
<dbReference type="OrthoDB" id="5493674at2"/>
<sequence length="396" mass="44128">MLSRAKGQVLPLVLFMLATGAVLMVVMFNTTQKATDKSIATNASDAAAYSAGVWVSRNLNYMAYTNRAMVANHVAVGHMVTYVSWIRYVADTADQINRIGRFIPYLSYVTNLLKQMSGYLRDFAELEAEYLVPTIDELNRLIHYSQLAAMADLAPSRVNKVMSAVVKTYDPLLKVNDSGSIKGTGKDFRGLVDASILAQKAGLIGAVQVMSPGNDSGKMRQLVQMSYAGSQRWFNNRSWSKRFFAVFKLRKTASTSHSMGSSLSSWKANDKMRYGRWSIKGWKWSTIGKGNASTGEFDDNYRGIHGYTQVNGKAWLSSDDYPLYMDMVTLTTKKDSQSTPNTRMAITNKGSSISGFGRARVFFKKPVQGFSGHKEEYANLFNPFWNVKLVEPWPGV</sequence>
<comment type="caution">
    <text evidence="2">The sequence shown here is derived from an EMBL/GenBank/DDBJ whole genome shotgun (WGS) entry which is preliminary data.</text>
</comment>
<evidence type="ECO:0000313" key="2">
    <source>
        <dbReference type="EMBL" id="RRC98599.1"/>
    </source>
</evidence>
<protein>
    <submittedName>
        <fullName evidence="2">Uncharacterized protein</fullName>
    </submittedName>
</protein>
<dbReference type="AlphaFoldDB" id="A0A3P1SNL4"/>
<feature type="transmembrane region" description="Helical" evidence="1">
    <location>
        <begin position="9"/>
        <end position="28"/>
    </location>
</feature>
<gene>
    <name evidence="2" type="ORF">EHS89_13390</name>
</gene>
<keyword evidence="1" id="KW-1133">Transmembrane helix</keyword>
<keyword evidence="1" id="KW-0472">Membrane</keyword>
<evidence type="ECO:0000256" key="1">
    <source>
        <dbReference type="SAM" id="Phobius"/>
    </source>
</evidence>
<dbReference type="RefSeq" id="WP_124926660.1">
    <property type="nucleotide sequence ID" value="NZ_BMOH01000002.1"/>
</dbReference>
<dbReference type="EMBL" id="RQXV01000007">
    <property type="protein sequence ID" value="RRC98599.1"/>
    <property type="molecule type" value="Genomic_DNA"/>
</dbReference>
<proteinExistence type="predicted"/>
<organism evidence="2 3">
    <name type="scientific">Amphritea balenae</name>
    <dbReference type="NCBI Taxonomy" id="452629"/>
    <lineage>
        <taxon>Bacteria</taxon>
        <taxon>Pseudomonadati</taxon>
        <taxon>Pseudomonadota</taxon>
        <taxon>Gammaproteobacteria</taxon>
        <taxon>Oceanospirillales</taxon>
        <taxon>Oceanospirillaceae</taxon>
        <taxon>Amphritea</taxon>
    </lineage>
</organism>
<keyword evidence="3" id="KW-1185">Reference proteome</keyword>